<evidence type="ECO:0000313" key="2">
    <source>
        <dbReference type="Proteomes" id="UP000180057"/>
    </source>
</evidence>
<dbReference type="STRING" id="472963.BKP45_09245"/>
<name>A0A1S2M6L1_9BACI</name>
<comment type="caution">
    <text evidence="1">The sequence shown here is derived from an EMBL/GenBank/DDBJ whole genome shotgun (WGS) entry which is preliminary data.</text>
</comment>
<evidence type="ECO:0000313" key="1">
    <source>
        <dbReference type="EMBL" id="OIJ20422.1"/>
    </source>
</evidence>
<protein>
    <recommendedName>
        <fullName evidence="3">YaaC-like Protein</fullName>
    </recommendedName>
</protein>
<dbReference type="Pfam" id="PF14175">
    <property type="entry name" value="YaaC"/>
    <property type="match status" value="1"/>
</dbReference>
<keyword evidence="2" id="KW-1185">Reference proteome</keyword>
<reference evidence="1 2" key="1">
    <citation type="submission" date="2016-10" db="EMBL/GenBank/DDBJ databases">
        <title>Draft genome sequences of four alkaliphilic bacteria belonging to the Anaerobacillus genus.</title>
        <authorList>
            <person name="Bassil N.M."/>
            <person name="Lloyd J.R."/>
        </authorList>
    </citation>
    <scope>NUCLEOTIDE SEQUENCE [LARGE SCALE GENOMIC DNA]</scope>
    <source>
        <strain evidence="1 2">DSM 22531</strain>
    </source>
</reference>
<dbReference type="RefSeq" id="WP_071389425.1">
    <property type="nucleotide sequence ID" value="NZ_MLQS01000012.1"/>
</dbReference>
<accession>A0A1S2M6L1</accession>
<dbReference type="InterPro" id="IPR026988">
    <property type="entry name" value="YaaC-like"/>
</dbReference>
<dbReference type="EMBL" id="MLQS01000012">
    <property type="protein sequence ID" value="OIJ20422.1"/>
    <property type="molecule type" value="Genomic_DNA"/>
</dbReference>
<dbReference type="Proteomes" id="UP000180057">
    <property type="component" value="Unassembled WGS sequence"/>
</dbReference>
<dbReference type="AlphaFoldDB" id="A0A1S2M6L1"/>
<sequence length="319" mass="38083">MNISSPWSYFRSFYSANHTQQYLKKSYQNFPDADKLAFQNCYTLIYYIQHGKKYYDQSITAPYELQPVLLFYGMIQLMKALILTVDPKYPETTQVLAHGVTTRKRKKSQYEFLMDEVKIQKNGLFSHFSDKLFHMKQLESEKFNMNDLMKQISELHPIFKNITKEKISLPLTNVKDIDNTFSISNEVLDILHLTADGFNHYLNEHTPLKVVDLHEVKDKIYIKTKNKLNTITCSPIQFNHYNQKYYLPIKRKLNCNIPEVLVHYLILYNLSMICRYETEWWGELFHTYSSNDLPFITEFLDVTKHKVPYYLSLMFQRHN</sequence>
<gene>
    <name evidence="1" type="ORF">BKP45_09245</name>
</gene>
<dbReference type="OrthoDB" id="2380109at2"/>
<proteinExistence type="predicted"/>
<organism evidence="1 2">
    <name type="scientific">Anaerobacillus alkalidiazotrophicus</name>
    <dbReference type="NCBI Taxonomy" id="472963"/>
    <lineage>
        <taxon>Bacteria</taxon>
        <taxon>Bacillati</taxon>
        <taxon>Bacillota</taxon>
        <taxon>Bacilli</taxon>
        <taxon>Bacillales</taxon>
        <taxon>Bacillaceae</taxon>
        <taxon>Anaerobacillus</taxon>
    </lineage>
</organism>
<evidence type="ECO:0008006" key="3">
    <source>
        <dbReference type="Google" id="ProtNLM"/>
    </source>
</evidence>